<dbReference type="EMBL" id="CP000828">
    <property type="protein sequence ID" value="ABW29938.1"/>
    <property type="molecule type" value="Genomic_DNA"/>
</dbReference>
<gene>
    <name evidence="2" type="ordered locus">AM1_4967</name>
</gene>
<protein>
    <submittedName>
        <fullName evidence="2">Uncharacterized protein</fullName>
    </submittedName>
</protein>
<dbReference type="KEGG" id="amr:AM1_4967"/>
<keyword evidence="3" id="KW-1185">Reference proteome</keyword>
<dbReference type="STRING" id="329726.AM1_4967"/>
<name>B0C4Q5_ACAM1</name>
<organism evidence="2 3">
    <name type="scientific">Acaryochloris marina (strain MBIC 11017)</name>
    <dbReference type="NCBI Taxonomy" id="329726"/>
    <lineage>
        <taxon>Bacteria</taxon>
        <taxon>Bacillati</taxon>
        <taxon>Cyanobacteriota</taxon>
        <taxon>Cyanophyceae</taxon>
        <taxon>Acaryochloridales</taxon>
        <taxon>Acaryochloridaceae</taxon>
        <taxon>Acaryochloris</taxon>
    </lineage>
</organism>
<feature type="compositionally biased region" description="Pro residues" evidence="1">
    <location>
        <begin position="196"/>
        <end position="213"/>
    </location>
</feature>
<sequence>MSGPQDTSLTSHGSGDGGTSKDLLDRVVSTSILLKFLEIFEGAELKLSQIIDISNGVIDFVTGHVVTQNYATKTDKASGSKTVVSRQVQIQTAHEGNFTLTTNESVKLSDSAIKSLRDTNNTYLFNKTDDIYVNDKSLEFAQDLLQEASRYGQQVTCVYDQSNGDILLVRIISNPTSISNDNRSFPYILSASGPGVPSPTPQPTPHPTPHPRR</sequence>
<reference evidence="2 3" key="1">
    <citation type="journal article" date="2008" name="Proc. Natl. Acad. Sci. U.S.A.">
        <title>Niche adaptation and genome expansion in the chlorophyll d-producing cyanobacterium Acaryochloris marina.</title>
        <authorList>
            <person name="Swingley W.D."/>
            <person name="Chen M."/>
            <person name="Cheung P.C."/>
            <person name="Conrad A.L."/>
            <person name="Dejesa L.C."/>
            <person name="Hao J."/>
            <person name="Honchak B.M."/>
            <person name="Karbach L.E."/>
            <person name="Kurdoglu A."/>
            <person name="Lahiri S."/>
            <person name="Mastrian S.D."/>
            <person name="Miyashita H."/>
            <person name="Page L."/>
            <person name="Ramakrishna P."/>
            <person name="Satoh S."/>
            <person name="Sattley W.M."/>
            <person name="Shimada Y."/>
            <person name="Taylor H.L."/>
            <person name="Tomo T."/>
            <person name="Tsuchiya T."/>
            <person name="Wang Z.T."/>
            <person name="Raymond J."/>
            <person name="Mimuro M."/>
            <person name="Blankenship R.E."/>
            <person name="Touchman J.W."/>
        </authorList>
    </citation>
    <scope>NUCLEOTIDE SEQUENCE [LARGE SCALE GENOMIC DNA]</scope>
    <source>
        <strain evidence="3">MBIC 11017</strain>
    </source>
</reference>
<evidence type="ECO:0000256" key="1">
    <source>
        <dbReference type="SAM" id="MobiDB-lite"/>
    </source>
</evidence>
<evidence type="ECO:0000313" key="2">
    <source>
        <dbReference type="EMBL" id="ABW29938.1"/>
    </source>
</evidence>
<dbReference type="RefSeq" id="WP_012165211.1">
    <property type="nucleotide sequence ID" value="NC_009925.1"/>
</dbReference>
<evidence type="ECO:0000313" key="3">
    <source>
        <dbReference type="Proteomes" id="UP000000268"/>
    </source>
</evidence>
<feature type="region of interest" description="Disordered" evidence="1">
    <location>
        <begin position="1"/>
        <end position="20"/>
    </location>
</feature>
<feature type="region of interest" description="Disordered" evidence="1">
    <location>
        <begin position="190"/>
        <end position="213"/>
    </location>
</feature>
<accession>B0C4Q5</accession>
<feature type="compositionally biased region" description="Polar residues" evidence="1">
    <location>
        <begin position="1"/>
        <end position="13"/>
    </location>
</feature>
<dbReference type="HOGENOM" id="CLU_1292098_0_0_3"/>
<dbReference type="OrthoDB" id="9936030at2"/>
<proteinExistence type="predicted"/>
<dbReference type="AlphaFoldDB" id="B0C4Q5"/>
<dbReference type="Proteomes" id="UP000000268">
    <property type="component" value="Chromosome"/>
</dbReference>